<keyword evidence="3" id="KW-1185">Reference proteome</keyword>
<name>A0A7W6P1B0_9HYPH</name>
<proteinExistence type="predicted"/>
<evidence type="ECO:0000313" key="2">
    <source>
        <dbReference type="EMBL" id="MBB4103597.1"/>
    </source>
</evidence>
<reference evidence="2 3" key="1">
    <citation type="submission" date="2020-08" db="EMBL/GenBank/DDBJ databases">
        <title>Genomic Encyclopedia of Type Strains, Phase IV (KMG-IV): sequencing the most valuable type-strain genomes for metagenomic binning, comparative biology and taxonomic classification.</title>
        <authorList>
            <person name="Goeker M."/>
        </authorList>
    </citation>
    <scope>NUCLEOTIDE SEQUENCE [LARGE SCALE GENOMIC DNA]</scope>
    <source>
        <strain evidence="2 3">DSM 26385</strain>
    </source>
</reference>
<dbReference type="AlphaFoldDB" id="A0A7W6P1B0"/>
<evidence type="ECO:0000313" key="3">
    <source>
        <dbReference type="Proteomes" id="UP000584824"/>
    </source>
</evidence>
<dbReference type="Pfam" id="PF10691">
    <property type="entry name" value="DUF2497"/>
    <property type="match status" value="1"/>
</dbReference>
<accession>A0A7W6P1B0</accession>
<evidence type="ECO:0000256" key="1">
    <source>
        <dbReference type="SAM" id="MobiDB-lite"/>
    </source>
</evidence>
<dbReference type="InterPro" id="IPR019632">
    <property type="entry name" value="DUF2497"/>
</dbReference>
<evidence type="ECO:0008006" key="4">
    <source>
        <dbReference type="Google" id="ProtNLM"/>
    </source>
</evidence>
<gene>
    <name evidence="2" type="ORF">GGQ66_002155</name>
</gene>
<dbReference type="EMBL" id="JACIDU010000007">
    <property type="protein sequence ID" value="MBB4103597.1"/>
    <property type="molecule type" value="Genomic_DNA"/>
</dbReference>
<comment type="caution">
    <text evidence="2">The sequence shown here is derived from an EMBL/GenBank/DDBJ whole genome shotgun (WGS) entry which is preliminary data.</text>
</comment>
<organism evidence="2 3">
    <name type="scientific">Allorhizobium borbori</name>
    <dbReference type="NCBI Taxonomy" id="485907"/>
    <lineage>
        <taxon>Bacteria</taxon>
        <taxon>Pseudomonadati</taxon>
        <taxon>Pseudomonadota</taxon>
        <taxon>Alphaproteobacteria</taxon>
        <taxon>Hyphomicrobiales</taxon>
        <taxon>Rhizobiaceae</taxon>
        <taxon>Rhizobium/Agrobacterium group</taxon>
        <taxon>Allorhizobium</taxon>
    </lineage>
</organism>
<sequence length="336" mass="36191">MAQPNVAREPSMEEILASIRRIIESNEPGAVPGASVVQSQPEMDYAADDEVTNQYVDAARPVVADSMGTPLRAANTAVPPRVEREASPVYQGESKPQSLADIAARVRNASERMTPPVPVMREEVPMPPEPVQHPSDIFGERAAPVQAQPLSAYMPEPDRPIFSEAQQHRPSASASASLRASLQPHPQPQQASAVPSFEPAAVSAASEIISRYQAEAVSTAPVSEPVAVEIPENAPVYATYSEPEPEQGVSPAQSAFAPAVEASALSLLSSEAGVMVARSFGELAEAVDGAQRRSLDEMAEEMLRPMLREWLDDNLPTLVERLVREEIERVARGPRR</sequence>
<feature type="region of interest" description="Disordered" evidence="1">
    <location>
        <begin position="74"/>
        <end position="198"/>
    </location>
</feature>
<protein>
    <recommendedName>
        <fullName evidence="4">DUF2497 domain-containing protein</fullName>
    </recommendedName>
</protein>
<dbReference type="RefSeq" id="WP_183792268.1">
    <property type="nucleotide sequence ID" value="NZ_JACIDU010000007.1"/>
</dbReference>
<dbReference type="Proteomes" id="UP000584824">
    <property type="component" value="Unassembled WGS sequence"/>
</dbReference>
<feature type="compositionally biased region" description="Low complexity" evidence="1">
    <location>
        <begin position="171"/>
        <end position="182"/>
    </location>
</feature>